<reference evidence="1 2" key="1">
    <citation type="journal article" date="2021" name="Front. Genet.">
        <title>Chromosome-Level Genome Assembly Reveals Significant Gene Expansion in the Toll and IMD Signaling Pathways of Dendrolimus kikuchii.</title>
        <authorList>
            <person name="Zhou J."/>
            <person name="Wu P."/>
            <person name="Xiong Z."/>
            <person name="Liu N."/>
            <person name="Zhao N."/>
            <person name="Ji M."/>
            <person name="Qiu Y."/>
            <person name="Yang B."/>
        </authorList>
    </citation>
    <scope>NUCLEOTIDE SEQUENCE [LARGE SCALE GENOMIC DNA]</scope>
    <source>
        <strain evidence="1">Ann1</strain>
    </source>
</reference>
<gene>
    <name evidence="1" type="ORF">K1T71_011336</name>
</gene>
<sequence length="648" mass="75822">MSKNTLIELSRCSIRVGHHQETQLTCSNSYLASVCEEGINVFDYSYNLRCTDKQIDHLRYYIPVSKISPTTGLFKKFNFKSGMKNSQMTEMVLDPALWPHNDQLMEEATKYMIACWSPAGFMQNSDHVLAVLNCVGNVNIYAQNLQRWSNVFNLSSLVKKQFPEHFKVEHNFDSIRKAAHALVTHSICWASEKNDDNSCYFVTAQRNATILFWCLQPGETNIKGNYMGKFDSNFGEIVNMNWIHKTKTEFLLLCSEIKGQLVAYNCKVVNNKISVCEKHVMWEHPDHMFVKSIHFFYIDHFLIIVFNKNRHVIFQVYDKDMLCIAQDIRKLNDYRVTDFVNSPDGLLVSTVNGNIYKIKVDIINDTLNVDITTMVVLDIASSMELYSMCLTKNNLIYILGMVDRKIKLRKEPDFIDIIFTTTEKDLDHIIDIILNNTSRKLTDFWDCIELLRYKIHKTKRMPELDYNQLYSDAENDVYKLKIYFMLLVFYTELGVMKNYYLKMPETSIEYVKEKLLVHHAVSLIHKIEDSYHTNGVWNAKEIEYITGAKKYLEFFCRKNKRNINDLVKTSIFDKIKSNFSYTCQCCDNEIEEFTCKEGHLNMLCSLSFTPILSDEYLFCKICDMTARTDLGILKPLCVVCDFRLYRYH</sequence>
<organism evidence="1 2">
    <name type="scientific">Dendrolimus kikuchii</name>
    <dbReference type="NCBI Taxonomy" id="765133"/>
    <lineage>
        <taxon>Eukaryota</taxon>
        <taxon>Metazoa</taxon>
        <taxon>Ecdysozoa</taxon>
        <taxon>Arthropoda</taxon>
        <taxon>Hexapoda</taxon>
        <taxon>Insecta</taxon>
        <taxon>Pterygota</taxon>
        <taxon>Neoptera</taxon>
        <taxon>Endopterygota</taxon>
        <taxon>Lepidoptera</taxon>
        <taxon>Glossata</taxon>
        <taxon>Ditrysia</taxon>
        <taxon>Bombycoidea</taxon>
        <taxon>Lasiocampidae</taxon>
        <taxon>Dendrolimus</taxon>
    </lineage>
</organism>
<evidence type="ECO:0000313" key="2">
    <source>
        <dbReference type="Proteomes" id="UP000824533"/>
    </source>
</evidence>
<keyword evidence="2" id="KW-1185">Reference proteome</keyword>
<comment type="caution">
    <text evidence="1">The sequence shown here is derived from an EMBL/GenBank/DDBJ whole genome shotgun (WGS) entry which is preliminary data.</text>
</comment>
<name>A0ACC1CNK8_9NEOP</name>
<dbReference type="Proteomes" id="UP000824533">
    <property type="component" value="Linkage Group LG20"/>
</dbReference>
<accession>A0ACC1CNK8</accession>
<evidence type="ECO:0000313" key="1">
    <source>
        <dbReference type="EMBL" id="KAJ0173160.1"/>
    </source>
</evidence>
<dbReference type="EMBL" id="CM034406">
    <property type="protein sequence ID" value="KAJ0173160.1"/>
    <property type="molecule type" value="Genomic_DNA"/>
</dbReference>
<protein>
    <submittedName>
        <fullName evidence="1">Uncharacterized protein</fullName>
    </submittedName>
</protein>
<proteinExistence type="predicted"/>